<dbReference type="InterPro" id="IPR002126">
    <property type="entry name" value="Cadherin-like_dom"/>
</dbReference>
<dbReference type="HOGENOM" id="CLU_363808_0_0_1"/>
<keyword evidence="3 7" id="KW-1133">Transmembrane helix</keyword>
<dbReference type="PANTHER" id="PTHR24028:SF146">
    <property type="entry name" value="CADHERIN 96CB, ISOFORM D-RELATED"/>
    <property type="match status" value="1"/>
</dbReference>
<evidence type="ECO:0000256" key="3">
    <source>
        <dbReference type="ARBA" id="ARBA00022989"/>
    </source>
</evidence>
<keyword evidence="5" id="KW-0106">Calcium</keyword>
<feature type="transmembrane region" description="Helical" evidence="7">
    <location>
        <begin position="596"/>
        <end position="617"/>
    </location>
</feature>
<dbReference type="GO" id="GO:0007156">
    <property type="term" value="P:homophilic cell adhesion via plasma membrane adhesion molecules"/>
    <property type="evidence" value="ECO:0007669"/>
    <property type="project" value="InterPro"/>
</dbReference>
<feature type="region of interest" description="Disordered" evidence="6">
    <location>
        <begin position="534"/>
        <end position="567"/>
    </location>
</feature>
<evidence type="ECO:0000256" key="1">
    <source>
        <dbReference type="ARBA" id="ARBA00004167"/>
    </source>
</evidence>
<dbReference type="GO" id="GO:0005509">
    <property type="term" value="F:calcium ion binding"/>
    <property type="evidence" value="ECO:0007669"/>
    <property type="project" value="UniProtKB-UniRule"/>
</dbReference>
<evidence type="ECO:0000259" key="9">
    <source>
        <dbReference type="PROSITE" id="PS50268"/>
    </source>
</evidence>
<dbReference type="Gene3D" id="2.60.40.60">
    <property type="entry name" value="Cadherins"/>
    <property type="match status" value="2"/>
</dbReference>
<dbReference type="CTD" id="20241919"/>
<feature type="domain" description="Cadherin" evidence="9">
    <location>
        <begin position="348"/>
        <end position="429"/>
    </location>
</feature>
<feature type="region of interest" description="Disordered" evidence="6">
    <location>
        <begin position="639"/>
        <end position="715"/>
    </location>
</feature>
<dbReference type="PROSITE" id="PS50268">
    <property type="entry name" value="CADHERIN_2"/>
    <property type="match status" value="1"/>
</dbReference>
<feature type="compositionally biased region" description="Low complexity" evidence="6">
    <location>
        <begin position="542"/>
        <end position="567"/>
    </location>
</feature>
<keyword evidence="11" id="KW-1185">Reference proteome</keyword>
<name>V4CK67_LOTGI</name>
<dbReference type="InterPro" id="IPR015919">
    <property type="entry name" value="Cadherin-like_sf"/>
</dbReference>
<feature type="signal peptide" evidence="8">
    <location>
        <begin position="1"/>
        <end position="19"/>
    </location>
</feature>
<proteinExistence type="predicted"/>
<keyword evidence="7" id="KW-0472">Membrane</keyword>
<dbReference type="KEGG" id="lgi:LOTGIDRAFT_171826"/>
<keyword evidence="8" id="KW-0732">Signal</keyword>
<reference evidence="10 11" key="1">
    <citation type="journal article" date="2013" name="Nature">
        <title>Insights into bilaterian evolution from three spiralian genomes.</title>
        <authorList>
            <person name="Simakov O."/>
            <person name="Marletaz F."/>
            <person name="Cho S.J."/>
            <person name="Edsinger-Gonzales E."/>
            <person name="Havlak P."/>
            <person name="Hellsten U."/>
            <person name="Kuo D.H."/>
            <person name="Larsson T."/>
            <person name="Lv J."/>
            <person name="Arendt D."/>
            <person name="Savage R."/>
            <person name="Osoegawa K."/>
            <person name="de Jong P."/>
            <person name="Grimwood J."/>
            <person name="Chapman J.A."/>
            <person name="Shapiro H."/>
            <person name="Aerts A."/>
            <person name="Otillar R.P."/>
            <person name="Terry A.Y."/>
            <person name="Boore J.L."/>
            <person name="Grigoriev I.V."/>
            <person name="Lindberg D.R."/>
            <person name="Seaver E.C."/>
            <person name="Weisblat D.A."/>
            <person name="Putnam N.H."/>
            <person name="Rokhsar D.S."/>
        </authorList>
    </citation>
    <scope>NUCLEOTIDE SEQUENCE [LARGE SCALE GENOMIC DNA]</scope>
</reference>
<accession>V4CK67</accession>
<dbReference type="SUPFAM" id="SSF49313">
    <property type="entry name" value="Cadherin-like"/>
    <property type="match status" value="2"/>
</dbReference>
<organism evidence="10 11">
    <name type="scientific">Lottia gigantea</name>
    <name type="common">Giant owl limpet</name>
    <dbReference type="NCBI Taxonomy" id="225164"/>
    <lineage>
        <taxon>Eukaryota</taxon>
        <taxon>Metazoa</taxon>
        <taxon>Spiralia</taxon>
        <taxon>Lophotrochozoa</taxon>
        <taxon>Mollusca</taxon>
        <taxon>Gastropoda</taxon>
        <taxon>Patellogastropoda</taxon>
        <taxon>Lottioidea</taxon>
        <taxon>Lottiidae</taxon>
        <taxon>Lottia</taxon>
    </lineage>
</organism>
<dbReference type="CDD" id="cd11304">
    <property type="entry name" value="Cadherin_repeat"/>
    <property type="match status" value="2"/>
</dbReference>
<evidence type="ECO:0000256" key="2">
    <source>
        <dbReference type="ARBA" id="ARBA00022692"/>
    </source>
</evidence>
<dbReference type="InterPro" id="IPR050174">
    <property type="entry name" value="Protocadherin/Cadherin-CA"/>
</dbReference>
<keyword evidence="4" id="KW-0325">Glycoprotein</keyword>
<feature type="compositionally biased region" description="Gly residues" evidence="6">
    <location>
        <begin position="685"/>
        <end position="702"/>
    </location>
</feature>
<evidence type="ECO:0000256" key="4">
    <source>
        <dbReference type="ARBA" id="ARBA00023180"/>
    </source>
</evidence>
<sequence>MWKFILKTVILLSCGFTQAAILSKNKPIPWSLPESVTGISKLSIDCSGRLYKVSTSPSHCSHCFGVIPAGTGTYSLFYAARNGASLDYDTVNLYTFSMSCDDGTTDPTTGDVILHVIPNFPPSFQDTSSIMTVSSATTAGGQVYDPKPQDEENDQLTFSLEESPNNGFFQIDANGVVRAKKSLNTFCSQETLMITMEDGSNPPVNKTITMDPGGNTKPTLRDWNRVMTIPENTVLELPITDNLGTDGSCILTVNPPEYSAYFDSTSRCPQGAASRIITPAGGETFNFEVHPPVNISLVLDNGNCPADAIWVYLKWTDVPDPPTLTLNRMDFLTKEGLIEIEPEYEIKDDDNLDKHVYSFVDPDKSNPNFKIDPDTGRIYTPKYYEMNCDKDKDGFIFEVQVTDQNGNVSEPPVKVKLNLTDVNDHRPRFTRRFDITPSVYADCIQPFILVDLSDDVTDDDCEITNRAVEFVEISSGSLSISKYGIVRITKPPIAGRVDILTILAIDKGEPPLLSETETISILGYPCPTTPRPVVYEPDHTHNNNNNGNNNNIDNNNNNNDNYNNGNNNNNGVTSIVATVAPVAPVATCFFDYPGNVASIVLAAILGLLLLPLLLYLCCRFCGNACYNCRNPPLKTNKIKPNKLSGDGKGKAEKKKPEEGMAEEGEVVTSKKSALVENGYSNAEAGGSGGGGYSSENGGGEGVVVGDAEGGKTNDG</sequence>
<feature type="chain" id="PRO_5004718544" description="Cadherin domain-containing protein" evidence="8">
    <location>
        <begin position="20"/>
        <end position="715"/>
    </location>
</feature>
<dbReference type="AlphaFoldDB" id="V4CK67"/>
<dbReference type="PANTHER" id="PTHR24028">
    <property type="entry name" value="CADHERIN-87A"/>
    <property type="match status" value="1"/>
</dbReference>
<comment type="subcellular location">
    <subcellularLocation>
        <location evidence="1">Membrane</location>
        <topology evidence="1">Single-pass membrane protein</topology>
    </subcellularLocation>
</comment>
<gene>
    <name evidence="10" type="ORF">LOTGIDRAFT_171826</name>
</gene>
<feature type="compositionally biased region" description="Basic and acidic residues" evidence="6">
    <location>
        <begin position="645"/>
        <end position="658"/>
    </location>
</feature>
<dbReference type="Proteomes" id="UP000030746">
    <property type="component" value="Unassembled WGS sequence"/>
</dbReference>
<dbReference type="OMA" id="ELECITC"/>
<dbReference type="RefSeq" id="XP_009046646.1">
    <property type="nucleotide sequence ID" value="XM_009048398.1"/>
</dbReference>
<dbReference type="EMBL" id="KB200149">
    <property type="protein sequence ID" value="ESP02625.1"/>
    <property type="molecule type" value="Genomic_DNA"/>
</dbReference>
<feature type="region of interest" description="Disordered" evidence="6">
    <location>
        <begin position="197"/>
        <end position="218"/>
    </location>
</feature>
<dbReference type="GO" id="GO:0005886">
    <property type="term" value="C:plasma membrane"/>
    <property type="evidence" value="ECO:0007669"/>
    <property type="project" value="TreeGrafter"/>
</dbReference>
<evidence type="ECO:0000256" key="8">
    <source>
        <dbReference type="SAM" id="SignalP"/>
    </source>
</evidence>
<protein>
    <recommendedName>
        <fullName evidence="9">Cadherin domain-containing protein</fullName>
    </recommendedName>
</protein>
<evidence type="ECO:0000256" key="7">
    <source>
        <dbReference type="SAM" id="Phobius"/>
    </source>
</evidence>
<keyword evidence="2 7" id="KW-0812">Transmembrane</keyword>
<evidence type="ECO:0000256" key="6">
    <source>
        <dbReference type="SAM" id="MobiDB-lite"/>
    </source>
</evidence>
<dbReference type="OrthoDB" id="6148632at2759"/>
<evidence type="ECO:0000313" key="11">
    <source>
        <dbReference type="Proteomes" id="UP000030746"/>
    </source>
</evidence>
<evidence type="ECO:0000313" key="10">
    <source>
        <dbReference type="EMBL" id="ESP02625.1"/>
    </source>
</evidence>
<dbReference type="GeneID" id="20241919"/>
<evidence type="ECO:0000256" key="5">
    <source>
        <dbReference type="PROSITE-ProRule" id="PRU00043"/>
    </source>
</evidence>